<dbReference type="RefSeq" id="WP_015066950.1">
    <property type="nucleotide sequence ID" value="NZ_CP013928.1"/>
</dbReference>
<reference evidence="1 2" key="1">
    <citation type="submission" date="2015-12" db="EMBL/GenBank/DDBJ databases">
        <title>Intraspecies pangenome expansion in the marine bacterium Alteromonas.</title>
        <authorList>
            <person name="Lopez-Perez M."/>
            <person name="Rodriguez-Valera F."/>
        </authorList>
    </citation>
    <scope>NUCLEOTIDE SEQUENCE [LARGE SCALE GENOMIC DNA]</scope>
    <source>
        <strain evidence="1 2">UM8</strain>
    </source>
</reference>
<evidence type="ECO:0000313" key="1">
    <source>
        <dbReference type="EMBL" id="AMJ78316.1"/>
    </source>
</evidence>
<proteinExistence type="predicted"/>
<gene>
    <name evidence="1" type="ORF">AV942_08450</name>
</gene>
<evidence type="ECO:0008006" key="3">
    <source>
        <dbReference type="Google" id="ProtNLM"/>
    </source>
</evidence>
<accession>A0AAC8XJN6</accession>
<name>A0AAC8XJN6_9ALTE</name>
<sequence length="166" mass="19021">MSKRKANTPIKRKQMIARTALKNLCIAMVLGEAKYCTVMNYKSCNEVKVSQQVAELIAGLPWKWYFECSVVCRDQQGKEYIVSETVHCESAYRQSDPRLNEFLNTHHKAFLAKQNNLHVITLAWVAVPAIGDKVDLEIETLDKIYTKLGAFDYLSTWENNKMEEAA</sequence>
<organism evidence="1 2">
    <name type="scientific">Alteromonas mediterranea</name>
    <dbReference type="NCBI Taxonomy" id="314275"/>
    <lineage>
        <taxon>Bacteria</taxon>
        <taxon>Pseudomonadati</taxon>
        <taxon>Pseudomonadota</taxon>
        <taxon>Gammaproteobacteria</taxon>
        <taxon>Alteromonadales</taxon>
        <taxon>Alteromonadaceae</taxon>
        <taxon>Alteromonas/Salinimonas group</taxon>
        <taxon>Alteromonas</taxon>
    </lineage>
</organism>
<dbReference type="AlphaFoldDB" id="A0AAC8XJN6"/>
<protein>
    <recommendedName>
        <fullName evidence="3">DUF4279 domain-containing protein</fullName>
    </recommendedName>
</protein>
<dbReference type="Proteomes" id="UP000061468">
    <property type="component" value="Chromosome"/>
</dbReference>
<evidence type="ECO:0000313" key="2">
    <source>
        <dbReference type="Proteomes" id="UP000061468"/>
    </source>
</evidence>
<dbReference type="EMBL" id="CP013928">
    <property type="protein sequence ID" value="AMJ78316.1"/>
    <property type="molecule type" value="Genomic_DNA"/>
</dbReference>